<evidence type="ECO:0000256" key="3">
    <source>
        <dbReference type="SAM" id="SignalP"/>
    </source>
</evidence>
<feature type="compositionally biased region" description="Low complexity" evidence="2">
    <location>
        <begin position="29"/>
        <end position="45"/>
    </location>
</feature>
<gene>
    <name evidence="4" type="ORF">ANI01nite_27060</name>
</gene>
<proteinExistence type="predicted"/>
<evidence type="ECO:0000256" key="2">
    <source>
        <dbReference type="SAM" id="MobiDB-lite"/>
    </source>
</evidence>
<organism evidence="4 5">
    <name type="scientific">Glutamicibacter nicotianae</name>
    <name type="common">Arthrobacter nicotianae</name>
    <dbReference type="NCBI Taxonomy" id="37929"/>
    <lineage>
        <taxon>Bacteria</taxon>
        <taxon>Bacillati</taxon>
        <taxon>Actinomycetota</taxon>
        <taxon>Actinomycetes</taxon>
        <taxon>Micrococcales</taxon>
        <taxon>Micrococcaceae</taxon>
        <taxon>Glutamicibacter</taxon>
    </lineage>
</organism>
<accession>A0ABQ0RNX8</accession>
<sequence>MKKLAPLAAAAALALSLTACSGEIEKGGAEPAASSEATKESATTEQVETLQFGDKYTWTNGVSMAISKPKKFELSEVGKMVVTNEDANFVSFDVVVANGSEEDFDPVMIHFTASSDGEEAEAVFDTDNKLDGPPQTTIKPGKSAKFKIGFGVADPKDITMDASAGMEYSTQTFTN</sequence>
<dbReference type="PROSITE" id="PS51257">
    <property type="entry name" value="PROKAR_LIPOPROTEIN"/>
    <property type="match status" value="1"/>
</dbReference>
<feature type="chain" id="PRO_5045751355" description="DUF4352 domain-containing protein" evidence="3">
    <location>
        <begin position="22"/>
        <end position="175"/>
    </location>
</feature>
<feature type="region of interest" description="Disordered" evidence="2">
    <location>
        <begin position="25"/>
        <end position="46"/>
    </location>
</feature>
<dbReference type="Proteomes" id="UP000316242">
    <property type="component" value="Unassembled WGS sequence"/>
</dbReference>
<protein>
    <recommendedName>
        <fullName evidence="6">DUF4352 domain-containing protein</fullName>
    </recommendedName>
</protein>
<reference evidence="4 5" key="1">
    <citation type="submission" date="2019-06" db="EMBL/GenBank/DDBJ databases">
        <title>Whole genome shotgun sequence of Glutamicibacter nicotianae NBRC 14234.</title>
        <authorList>
            <person name="Hosoyama A."/>
            <person name="Uohara A."/>
            <person name="Ohji S."/>
            <person name="Ichikawa N."/>
        </authorList>
    </citation>
    <scope>NUCLEOTIDE SEQUENCE [LARGE SCALE GENOMIC DNA]</scope>
    <source>
        <strain evidence="4 5">NBRC 14234</strain>
    </source>
</reference>
<dbReference type="InterPro" id="IPR029050">
    <property type="entry name" value="Immunoprotect_excell_Ig-like"/>
</dbReference>
<keyword evidence="5" id="KW-1185">Reference proteome</keyword>
<dbReference type="EMBL" id="BJNE01000014">
    <property type="protein sequence ID" value="GEC13503.1"/>
    <property type="molecule type" value="Genomic_DNA"/>
</dbReference>
<name>A0ABQ0RNX8_GLUNI</name>
<comment type="caution">
    <text evidence="4">The sequence shown here is derived from an EMBL/GenBank/DDBJ whole genome shotgun (WGS) entry which is preliminary data.</text>
</comment>
<dbReference type="RefSeq" id="WP_141358578.1">
    <property type="nucleotide sequence ID" value="NZ_BAAAWM010000001.1"/>
</dbReference>
<evidence type="ECO:0008006" key="6">
    <source>
        <dbReference type="Google" id="ProtNLM"/>
    </source>
</evidence>
<evidence type="ECO:0000256" key="1">
    <source>
        <dbReference type="ARBA" id="ARBA00022729"/>
    </source>
</evidence>
<dbReference type="Gene3D" id="2.60.40.1240">
    <property type="match status" value="1"/>
</dbReference>
<keyword evidence="1 3" id="KW-0732">Signal</keyword>
<evidence type="ECO:0000313" key="5">
    <source>
        <dbReference type="Proteomes" id="UP000316242"/>
    </source>
</evidence>
<feature type="signal peptide" evidence="3">
    <location>
        <begin position="1"/>
        <end position="21"/>
    </location>
</feature>
<evidence type="ECO:0000313" key="4">
    <source>
        <dbReference type="EMBL" id="GEC13503.1"/>
    </source>
</evidence>